<dbReference type="PANTHER" id="PTHR14920">
    <property type="entry name" value="OSMOTIC AVOIDANCE ABNORMAL PROTEIN 1/WD REPEAT MEMBRANE PROTEIN"/>
    <property type="match status" value="1"/>
</dbReference>
<gene>
    <name evidence="2" type="ORF">ACFS29_01040</name>
</gene>
<dbReference type="SMART" id="SM00320">
    <property type="entry name" value="WD40"/>
    <property type="match status" value="7"/>
</dbReference>
<protein>
    <submittedName>
        <fullName evidence="2">WD40 repeat domain-containing protein</fullName>
    </submittedName>
</protein>
<keyword evidence="3" id="KW-1185">Reference proteome</keyword>
<dbReference type="Gene3D" id="2.130.10.10">
    <property type="entry name" value="YVTN repeat-like/Quinoprotein amine dehydrogenase"/>
    <property type="match status" value="2"/>
</dbReference>
<dbReference type="InterPro" id="IPR040379">
    <property type="entry name" value="WDR19/dyf-2"/>
</dbReference>
<sequence length="317" mass="36284">MNKILALLMISIVIGCKPNDTKEKTEKEDWWFWTASWNSEGNTIAVGGTQDSLRIFTNSKLKRNYRISGTITSLKWHPNNNIIAISTQGDNAKSMLKDIDNDKEIILDSINGSRAIGWNTKGDLLAVGGNDGFLSLYNDQGILLKRVNLEQRAVTGLDWHPEKNILITVGHHIVMYDFENDKKTEIIPRNVDVLMLCVEWHPSGKFFVTGDYGDTDLNYPALLQFWDEYGHKIKDIEHSKAEYRNLNWTKNGEVLATASDAIRLWTKDGKIIKEKKVEKLLWGIDWNNDDSQLVTTDEVGSVIIWDKELEKIKELEY</sequence>
<dbReference type="EMBL" id="JBHUOS010000001">
    <property type="protein sequence ID" value="MFD2914209.1"/>
    <property type="molecule type" value="Genomic_DNA"/>
</dbReference>
<evidence type="ECO:0000313" key="3">
    <source>
        <dbReference type="Proteomes" id="UP001597548"/>
    </source>
</evidence>
<evidence type="ECO:0000313" key="2">
    <source>
        <dbReference type="EMBL" id="MFD2914209.1"/>
    </source>
</evidence>
<dbReference type="PANTHER" id="PTHR14920:SF0">
    <property type="entry name" value="WD REPEAT DOMAIN 19"/>
    <property type="match status" value="1"/>
</dbReference>
<feature type="domain" description="Translation initiation factor beta propellor-like" evidence="1">
    <location>
        <begin position="173"/>
        <end position="280"/>
    </location>
</feature>
<proteinExistence type="predicted"/>
<dbReference type="InterPro" id="IPR036322">
    <property type="entry name" value="WD40_repeat_dom_sf"/>
</dbReference>
<dbReference type="Proteomes" id="UP001597548">
    <property type="component" value="Unassembled WGS sequence"/>
</dbReference>
<evidence type="ECO:0000259" key="1">
    <source>
        <dbReference type="Pfam" id="PF08662"/>
    </source>
</evidence>
<reference evidence="3" key="1">
    <citation type="journal article" date="2019" name="Int. J. Syst. Evol. Microbiol.">
        <title>The Global Catalogue of Microorganisms (GCM) 10K type strain sequencing project: providing services to taxonomists for standard genome sequencing and annotation.</title>
        <authorList>
            <consortium name="The Broad Institute Genomics Platform"/>
            <consortium name="The Broad Institute Genome Sequencing Center for Infectious Disease"/>
            <person name="Wu L."/>
            <person name="Ma J."/>
        </authorList>
    </citation>
    <scope>NUCLEOTIDE SEQUENCE [LARGE SCALE GENOMIC DNA]</scope>
    <source>
        <strain evidence="3">KCTC 32514</strain>
    </source>
</reference>
<accession>A0ABW5ZMM9</accession>
<dbReference type="SUPFAM" id="SSF50978">
    <property type="entry name" value="WD40 repeat-like"/>
    <property type="match status" value="1"/>
</dbReference>
<dbReference type="InterPro" id="IPR013979">
    <property type="entry name" value="TIF_beta_prop-like"/>
</dbReference>
<dbReference type="PROSITE" id="PS51257">
    <property type="entry name" value="PROKAR_LIPOPROTEIN"/>
    <property type="match status" value="1"/>
</dbReference>
<dbReference type="RefSeq" id="WP_194507297.1">
    <property type="nucleotide sequence ID" value="NZ_JADILU010000002.1"/>
</dbReference>
<dbReference type="InterPro" id="IPR015943">
    <property type="entry name" value="WD40/YVTN_repeat-like_dom_sf"/>
</dbReference>
<dbReference type="InterPro" id="IPR001680">
    <property type="entry name" value="WD40_rpt"/>
</dbReference>
<name>A0ABW5ZMM9_9FLAO</name>
<comment type="caution">
    <text evidence="2">The sequence shown here is derived from an EMBL/GenBank/DDBJ whole genome shotgun (WGS) entry which is preliminary data.</text>
</comment>
<dbReference type="Pfam" id="PF08662">
    <property type="entry name" value="eIF2A"/>
    <property type="match status" value="1"/>
</dbReference>
<organism evidence="2 3">
    <name type="scientific">Psychroserpens luteus</name>
    <dbReference type="NCBI Taxonomy" id="1434066"/>
    <lineage>
        <taxon>Bacteria</taxon>
        <taxon>Pseudomonadati</taxon>
        <taxon>Bacteroidota</taxon>
        <taxon>Flavobacteriia</taxon>
        <taxon>Flavobacteriales</taxon>
        <taxon>Flavobacteriaceae</taxon>
        <taxon>Psychroserpens</taxon>
    </lineage>
</organism>